<keyword evidence="5 6" id="KW-0472">Membrane</keyword>
<keyword evidence="6" id="KW-0915">Sodium</keyword>
<feature type="transmembrane region" description="Helical" evidence="6">
    <location>
        <begin position="305"/>
        <end position="327"/>
    </location>
</feature>
<evidence type="ECO:0000256" key="6">
    <source>
        <dbReference type="HAMAP-Rule" id="MF_01844"/>
    </source>
</evidence>
<dbReference type="Gene3D" id="1.20.1530.10">
    <property type="entry name" value="Na+/H+ antiporter like domain"/>
    <property type="match status" value="1"/>
</dbReference>
<feature type="transmembrane region" description="Helical" evidence="6">
    <location>
        <begin position="191"/>
        <end position="207"/>
    </location>
</feature>
<evidence type="ECO:0000256" key="1">
    <source>
        <dbReference type="ARBA" id="ARBA00004429"/>
    </source>
</evidence>
<dbReference type="RefSeq" id="WP_306941747.1">
    <property type="nucleotide sequence ID" value="NZ_CP132976.1"/>
</dbReference>
<keyword evidence="6" id="KW-0050">Antiport</keyword>
<accession>A0ABY9LXF8</accession>
<proteinExistence type="inferred from homology"/>
<feature type="transmembrane region" description="Helical" evidence="6">
    <location>
        <begin position="136"/>
        <end position="155"/>
    </location>
</feature>
<comment type="function">
    <text evidence="6">Na(+)/H(+) antiporter that extrudes sodium in exchange for external protons.</text>
</comment>
<dbReference type="NCBIfam" id="NF007112">
    <property type="entry name" value="PRK09561.1"/>
    <property type="match status" value="1"/>
</dbReference>
<keyword evidence="6" id="KW-0406">Ion transport</keyword>
<dbReference type="Pfam" id="PF06965">
    <property type="entry name" value="Na_H_antiport_1"/>
    <property type="match status" value="1"/>
</dbReference>
<feature type="transmembrane region" description="Helical" evidence="6">
    <location>
        <begin position="164"/>
        <end position="185"/>
    </location>
</feature>
<feature type="transmembrane region" description="Helical" evidence="6">
    <location>
        <begin position="101"/>
        <end position="124"/>
    </location>
</feature>
<dbReference type="EMBL" id="CP132976">
    <property type="protein sequence ID" value="WMD19463.1"/>
    <property type="molecule type" value="Genomic_DNA"/>
</dbReference>
<dbReference type="NCBIfam" id="TIGR00773">
    <property type="entry name" value="NhaA"/>
    <property type="match status" value="1"/>
</dbReference>
<keyword evidence="8" id="KW-1185">Reference proteome</keyword>
<keyword evidence="6" id="KW-0813">Transport</keyword>
<feature type="transmembrane region" description="Helical" evidence="6">
    <location>
        <begin position="376"/>
        <end position="393"/>
    </location>
</feature>
<keyword evidence="4 6" id="KW-1133">Transmembrane helix</keyword>
<keyword evidence="2 6" id="KW-1003">Cell membrane</keyword>
<feature type="transmembrane region" description="Helical" evidence="6">
    <location>
        <begin position="24"/>
        <end position="49"/>
    </location>
</feature>
<dbReference type="HAMAP" id="MF_01844">
    <property type="entry name" value="NhaA"/>
    <property type="match status" value="1"/>
</dbReference>
<feature type="transmembrane region" description="Helical" evidence="6">
    <location>
        <begin position="69"/>
        <end position="89"/>
    </location>
</feature>
<comment type="subcellular location">
    <subcellularLocation>
        <location evidence="1">Cell inner membrane</location>
        <topology evidence="1">Multi-pass membrane protein</topology>
    </subcellularLocation>
    <subcellularLocation>
        <location evidence="6">Cell membrane</location>
        <topology evidence="6">Multi-pass membrane protein</topology>
    </subcellularLocation>
</comment>
<dbReference type="PANTHER" id="PTHR30341:SF0">
    <property type="entry name" value="NA(+)_H(+) ANTIPORTER NHAA"/>
    <property type="match status" value="1"/>
</dbReference>
<feature type="transmembrane region" description="Helical" evidence="6">
    <location>
        <begin position="339"/>
        <end position="364"/>
    </location>
</feature>
<dbReference type="PANTHER" id="PTHR30341">
    <property type="entry name" value="SODIUM ION/PROTON ANTIPORTER NHAA-RELATED"/>
    <property type="match status" value="1"/>
</dbReference>
<reference evidence="7 8" key="1">
    <citation type="submission" date="2023-08" db="EMBL/GenBank/DDBJ databases">
        <title>Achromobacter seleniivolatilans sp. nov., isolated from seleniferous soil.</title>
        <authorList>
            <person name="Zhang S."/>
            <person name="Li K."/>
            <person name="Peng J."/>
            <person name="Zhao Q."/>
            <person name="Wang H."/>
            <person name="Guo Y."/>
        </authorList>
    </citation>
    <scope>NUCLEOTIDE SEQUENCE [LARGE SCALE GENOMIC DNA]</scope>
    <source>
        <strain evidence="7 8">R39</strain>
    </source>
</reference>
<evidence type="ECO:0000256" key="2">
    <source>
        <dbReference type="ARBA" id="ARBA00022475"/>
    </source>
</evidence>
<feature type="transmembrane region" description="Helical" evidence="6">
    <location>
        <begin position="274"/>
        <end position="299"/>
    </location>
</feature>
<keyword evidence="6" id="KW-0739">Sodium transport</keyword>
<evidence type="ECO:0000256" key="3">
    <source>
        <dbReference type="ARBA" id="ARBA00022692"/>
    </source>
</evidence>
<evidence type="ECO:0000256" key="5">
    <source>
        <dbReference type="ARBA" id="ARBA00023136"/>
    </source>
</evidence>
<dbReference type="InterPro" id="IPR004670">
    <property type="entry name" value="NhaA"/>
</dbReference>
<organism evidence="7 8">
    <name type="scientific">Achromobacter seleniivolatilans</name>
    <dbReference type="NCBI Taxonomy" id="3047478"/>
    <lineage>
        <taxon>Bacteria</taxon>
        <taxon>Pseudomonadati</taxon>
        <taxon>Pseudomonadota</taxon>
        <taxon>Betaproteobacteria</taxon>
        <taxon>Burkholderiales</taxon>
        <taxon>Alcaligenaceae</taxon>
        <taxon>Achromobacter</taxon>
    </lineage>
</organism>
<protein>
    <recommendedName>
        <fullName evidence="6">Na(+)/H(+) antiporter NhaA</fullName>
    </recommendedName>
    <alternativeName>
        <fullName evidence="6">Sodium/proton antiporter NhaA</fullName>
    </alternativeName>
</protein>
<evidence type="ECO:0000313" key="8">
    <source>
        <dbReference type="Proteomes" id="UP001234798"/>
    </source>
</evidence>
<sequence>MNPQVQRNTRPLSFLQAFLRSEALGGYVLMAAALVALIVANSPAASFYFEVLETKLGFQVGPVLLKETVLHWINDGLMAVFFLLVGLEIKREVLDGQLRGTARIILPGIAALGGMVLPAVIYLAINLGSPDTLRGWAIPAATDIAFALGILALLGSRVPTSLKIFLTALAILDDLGAIVIIALFYTSQLKVFALVMAGALLACLFCLNRAGVLRLTPYLLLGALLWYFVLKSGVHATLAGVALALTIPLRPRNQGKPQAHSPLHDLEHALHKPVALLIVPLFGFANAGVSFAGMGLASLAQPVPLGVALGLFLGKQLGVFGFAWLAIKTGVASLPRHATFTQLYGVALLCGIGFTMSLFIGALAFSDAATVDATKIGVLTGSLVSAVAGFLLLRAQGAQTQETPPH</sequence>
<dbReference type="InterPro" id="IPR023171">
    <property type="entry name" value="Na/H_antiporter_dom_sf"/>
</dbReference>
<feature type="transmembrane region" description="Helical" evidence="6">
    <location>
        <begin position="235"/>
        <end position="253"/>
    </location>
</feature>
<evidence type="ECO:0000313" key="7">
    <source>
        <dbReference type="EMBL" id="WMD19463.1"/>
    </source>
</evidence>
<name>A0ABY9LXF8_9BURK</name>
<dbReference type="NCBIfam" id="NF007111">
    <property type="entry name" value="PRK09560.1"/>
    <property type="match status" value="1"/>
</dbReference>
<gene>
    <name evidence="6 7" type="primary">nhaA</name>
    <name evidence="7" type="ORF">RAS12_23010</name>
</gene>
<comment type="catalytic activity">
    <reaction evidence="6">
        <text>Na(+)(in) + 2 H(+)(out) = Na(+)(out) + 2 H(+)(in)</text>
        <dbReference type="Rhea" id="RHEA:29251"/>
        <dbReference type="ChEBI" id="CHEBI:15378"/>
        <dbReference type="ChEBI" id="CHEBI:29101"/>
    </reaction>
</comment>
<dbReference type="Proteomes" id="UP001234798">
    <property type="component" value="Chromosome"/>
</dbReference>
<evidence type="ECO:0000256" key="4">
    <source>
        <dbReference type="ARBA" id="ARBA00022989"/>
    </source>
</evidence>
<comment type="similarity">
    <text evidence="6">Belongs to the NhaA Na(+)/H(+) (TC 2.A.33) antiporter family.</text>
</comment>
<keyword evidence="3 6" id="KW-0812">Transmembrane</keyword>